<proteinExistence type="predicted"/>
<evidence type="ECO:0000313" key="4">
    <source>
        <dbReference type="Proteomes" id="UP000219994"/>
    </source>
</evidence>
<evidence type="ECO:0000313" key="3">
    <source>
        <dbReference type="EMBL" id="PDQ35156.1"/>
    </source>
</evidence>
<organism evidence="3 4">
    <name type="scientific">Candidatus Lumbricidiphila eiseniae</name>
    <dbReference type="NCBI Taxonomy" id="1969409"/>
    <lineage>
        <taxon>Bacteria</taxon>
        <taxon>Bacillati</taxon>
        <taxon>Actinomycetota</taxon>
        <taxon>Actinomycetes</taxon>
        <taxon>Micrococcales</taxon>
        <taxon>Microbacteriaceae</taxon>
        <taxon>Candidatus Lumbricidiphila</taxon>
    </lineage>
</organism>
<dbReference type="GO" id="GO:0051607">
    <property type="term" value="P:defense response to virus"/>
    <property type="evidence" value="ECO:0007669"/>
    <property type="project" value="UniProtKB-KW"/>
</dbReference>
<evidence type="ECO:0000256" key="1">
    <source>
        <dbReference type="ARBA" id="ARBA00023118"/>
    </source>
</evidence>
<reference evidence="4" key="1">
    <citation type="submission" date="2017-03" db="EMBL/GenBank/DDBJ databases">
        <authorList>
            <person name="Lund M.B."/>
        </authorList>
    </citation>
    <scope>NUCLEOTIDE SEQUENCE [LARGE SCALE GENOMIC DNA]</scope>
</reference>
<dbReference type="Gene3D" id="3.30.70.2660">
    <property type="match status" value="1"/>
</dbReference>
<gene>
    <name evidence="3" type="ORF">B5766_07510</name>
</gene>
<dbReference type="Pfam" id="PF09704">
    <property type="entry name" value="Cas_Cas5d"/>
    <property type="match status" value="1"/>
</dbReference>
<dbReference type="NCBIfam" id="TIGR01868">
    <property type="entry name" value="casD_Cas5e"/>
    <property type="match status" value="1"/>
</dbReference>
<evidence type="ECO:0000256" key="2">
    <source>
        <dbReference type="SAM" id="MobiDB-lite"/>
    </source>
</evidence>
<dbReference type="GO" id="GO:0043571">
    <property type="term" value="P:maintenance of CRISPR repeat elements"/>
    <property type="evidence" value="ECO:0007669"/>
    <property type="project" value="InterPro"/>
</dbReference>
<comment type="caution">
    <text evidence="3">The sequence shown here is derived from an EMBL/GenBank/DDBJ whole genome shotgun (WGS) entry which is preliminary data.</text>
</comment>
<feature type="compositionally biased region" description="Basic and acidic residues" evidence="2">
    <location>
        <begin position="210"/>
        <end position="225"/>
    </location>
</feature>
<dbReference type="GO" id="GO:0003723">
    <property type="term" value="F:RNA binding"/>
    <property type="evidence" value="ECO:0007669"/>
    <property type="project" value="InterPro"/>
</dbReference>
<dbReference type="InterPro" id="IPR013422">
    <property type="entry name" value="CRISPR-assoc_prot_Cas5_N"/>
</dbReference>
<name>A0A2A6FRC6_9MICO</name>
<accession>A0A2A6FRC6</accession>
<sequence>MRTLLLLLEGPLQSWGGSDSRLDTRETGAVPTFSGVAGIVAAALGRHRSESLEDIAALSFAVRTERRGIITRDFQTRNRHDGEDKPYEARIYRRSYLNNAAFLAALSGEKGFITEIANALKQPVFALFLGRKSCTPSEPIFYRLTDHSNPIDALSSEPTIHGEIEQELHITAAPGEPYDRTEQDTPVSFDSYRRSHGARRIAVRIIQVPTEEKPESGPEPRSKDM</sequence>
<protein>
    <submittedName>
        <fullName evidence="3">Type I-E CRISPR-associated protein Cas5/CasD</fullName>
    </submittedName>
</protein>
<dbReference type="NCBIfam" id="TIGR02593">
    <property type="entry name" value="CRISPR_cas5"/>
    <property type="match status" value="1"/>
</dbReference>
<dbReference type="InterPro" id="IPR021124">
    <property type="entry name" value="CRISPR-assoc_prot_Cas5"/>
</dbReference>
<dbReference type="Proteomes" id="UP000219994">
    <property type="component" value="Unassembled WGS sequence"/>
</dbReference>
<keyword evidence="1" id="KW-0051">Antiviral defense</keyword>
<dbReference type="CDD" id="cd09756">
    <property type="entry name" value="Cas5_I-E"/>
    <property type="match status" value="1"/>
</dbReference>
<feature type="region of interest" description="Disordered" evidence="2">
    <location>
        <begin position="206"/>
        <end position="225"/>
    </location>
</feature>
<dbReference type="InterPro" id="IPR010147">
    <property type="entry name" value="CRISPR-assoc_prot_CasD"/>
</dbReference>
<dbReference type="AlphaFoldDB" id="A0A2A6FRC6"/>
<dbReference type="EMBL" id="NAEP01000039">
    <property type="protein sequence ID" value="PDQ35156.1"/>
    <property type="molecule type" value="Genomic_DNA"/>
</dbReference>